<dbReference type="Gene3D" id="2.30.30.30">
    <property type="match status" value="1"/>
</dbReference>
<dbReference type="Pfam" id="PF18428">
    <property type="entry name" value="BRCT_3"/>
    <property type="match status" value="1"/>
</dbReference>
<evidence type="ECO:0000256" key="10">
    <source>
        <dbReference type="ARBA" id="ARBA00022843"/>
    </source>
</evidence>
<dbReference type="InterPro" id="IPR015125">
    <property type="entry name" value="53-BP1_Tudor"/>
</dbReference>
<evidence type="ECO:0000256" key="15">
    <source>
        <dbReference type="ARBA" id="ARBA00023204"/>
    </source>
</evidence>
<feature type="compositionally biased region" description="Gly residues" evidence="19">
    <location>
        <begin position="76"/>
        <end position="85"/>
    </location>
</feature>
<feature type="region of interest" description="Disordered" evidence="19">
    <location>
        <begin position="206"/>
        <end position="261"/>
    </location>
</feature>
<feature type="non-terminal residue" evidence="21">
    <location>
        <position position="1934"/>
    </location>
</feature>
<evidence type="ECO:0000256" key="7">
    <source>
        <dbReference type="ARBA" id="ARBA00022737"/>
    </source>
</evidence>
<evidence type="ECO:0000256" key="11">
    <source>
        <dbReference type="ARBA" id="ARBA00023015"/>
    </source>
</evidence>
<keyword evidence="7" id="KW-0677">Repeat</keyword>
<keyword evidence="22" id="KW-1185">Reference proteome</keyword>
<protein>
    <recommendedName>
        <fullName evidence="18">TP53-binding protein 1</fullName>
    </recommendedName>
</protein>
<reference evidence="21 22" key="1">
    <citation type="submission" date="2019-09" db="EMBL/GenBank/DDBJ databases">
        <title>Bird 10,000 Genomes (B10K) Project - Family phase.</title>
        <authorList>
            <person name="Zhang G."/>
        </authorList>
    </citation>
    <scope>NUCLEOTIDE SEQUENCE [LARGE SCALE GENOMIC DNA]</scope>
    <source>
        <strain evidence="21">B10K-DU-002-26</strain>
        <tissue evidence="21">Muscle</tissue>
    </source>
</reference>
<feature type="region of interest" description="Disordered" evidence="19">
    <location>
        <begin position="509"/>
        <end position="535"/>
    </location>
</feature>
<evidence type="ECO:0000256" key="2">
    <source>
        <dbReference type="ARBA" id="ARBA00004629"/>
    </source>
</evidence>
<feature type="region of interest" description="Disordered" evidence="19">
    <location>
        <begin position="60"/>
        <end position="141"/>
    </location>
</feature>
<keyword evidence="17" id="KW-0137">Centromere</keyword>
<dbReference type="InterPro" id="IPR047249">
    <property type="entry name" value="BRCT_p53bp1-like_rpt1"/>
</dbReference>
<dbReference type="Gene3D" id="3.40.50.10190">
    <property type="entry name" value="BRCT domain"/>
    <property type="match status" value="2"/>
</dbReference>
<dbReference type="GO" id="GO:0042393">
    <property type="term" value="F:histone binding"/>
    <property type="evidence" value="ECO:0007669"/>
    <property type="project" value="TreeGrafter"/>
</dbReference>
<dbReference type="CDD" id="cd17745">
    <property type="entry name" value="BRCT_p53bp1_rpt1"/>
    <property type="match status" value="1"/>
</dbReference>
<dbReference type="GO" id="GO:0000077">
    <property type="term" value="P:DNA damage checkpoint signaling"/>
    <property type="evidence" value="ECO:0007669"/>
    <property type="project" value="TreeGrafter"/>
</dbReference>
<feature type="compositionally biased region" description="Polar residues" evidence="19">
    <location>
        <begin position="1026"/>
        <end position="1037"/>
    </location>
</feature>
<dbReference type="InterPro" id="IPR047252">
    <property type="entry name" value="TP53BP1-like"/>
</dbReference>
<organism evidence="21 22">
    <name type="scientific">Rhadina sibilatrix</name>
    <dbReference type="NCBI Taxonomy" id="2585818"/>
    <lineage>
        <taxon>Eukaryota</taxon>
        <taxon>Metazoa</taxon>
        <taxon>Chordata</taxon>
        <taxon>Craniata</taxon>
        <taxon>Vertebrata</taxon>
        <taxon>Euteleostomi</taxon>
        <taxon>Archelosauria</taxon>
        <taxon>Archosauria</taxon>
        <taxon>Dinosauria</taxon>
        <taxon>Saurischia</taxon>
        <taxon>Theropoda</taxon>
        <taxon>Coelurosauria</taxon>
        <taxon>Aves</taxon>
        <taxon>Neognathae</taxon>
        <taxon>Neoaves</taxon>
        <taxon>Telluraves</taxon>
        <taxon>Australaves</taxon>
        <taxon>Passeriformes</taxon>
        <taxon>Sylvioidea</taxon>
        <taxon>Phylloscopidae</taxon>
        <taxon>Rhadina</taxon>
    </lineage>
</organism>
<keyword evidence="12" id="KW-0238">DNA-binding</keyword>
<dbReference type="Gene3D" id="2.30.30.140">
    <property type="match status" value="1"/>
</dbReference>
<dbReference type="GO" id="GO:0140005">
    <property type="term" value="F:histone H4K20me2 reader activity"/>
    <property type="evidence" value="ECO:0007669"/>
    <property type="project" value="UniProtKB-ARBA"/>
</dbReference>
<feature type="non-terminal residue" evidence="21">
    <location>
        <position position="1"/>
    </location>
</feature>
<dbReference type="InterPro" id="IPR001357">
    <property type="entry name" value="BRCT_dom"/>
</dbReference>
<keyword evidence="16" id="KW-0539">Nucleus</keyword>
<evidence type="ECO:0000256" key="13">
    <source>
        <dbReference type="ARBA" id="ARBA00023159"/>
    </source>
</evidence>
<feature type="domain" description="BRCT" evidence="20">
    <location>
        <begin position="1827"/>
        <end position="1927"/>
    </location>
</feature>
<dbReference type="CDD" id="cd17724">
    <property type="entry name" value="BRCT_p53bp1_rpt2"/>
    <property type="match status" value="1"/>
</dbReference>
<dbReference type="GO" id="GO:0003677">
    <property type="term" value="F:DNA binding"/>
    <property type="evidence" value="ECO:0007669"/>
    <property type="project" value="UniProtKB-KW"/>
</dbReference>
<feature type="compositionally biased region" description="Polar residues" evidence="19">
    <location>
        <begin position="509"/>
        <end position="532"/>
    </location>
</feature>
<feature type="compositionally biased region" description="Low complexity" evidence="19">
    <location>
        <begin position="970"/>
        <end position="979"/>
    </location>
</feature>
<dbReference type="GO" id="GO:0000776">
    <property type="term" value="C:kinetochore"/>
    <property type="evidence" value="ECO:0007669"/>
    <property type="project" value="UniProtKB-KW"/>
</dbReference>
<feature type="region of interest" description="Disordered" evidence="19">
    <location>
        <begin position="822"/>
        <end position="844"/>
    </location>
</feature>
<keyword evidence="9" id="KW-0995">Kinetochore</keyword>
<feature type="compositionally biased region" description="Polar residues" evidence="19">
    <location>
        <begin position="244"/>
        <end position="255"/>
    </location>
</feature>
<gene>
    <name evidence="21" type="primary">Tp53bp1</name>
    <name evidence="21" type="ORF">RHASIB_R07826</name>
</gene>
<evidence type="ECO:0000256" key="4">
    <source>
        <dbReference type="ARBA" id="ARBA00022481"/>
    </source>
</evidence>
<feature type="region of interest" description="Disordered" evidence="19">
    <location>
        <begin position="923"/>
        <end position="979"/>
    </location>
</feature>
<dbReference type="EMBL" id="VWYO01009350">
    <property type="protein sequence ID" value="NXR61708.1"/>
    <property type="molecule type" value="Genomic_DNA"/>
</dbReference>
<feature type="region of interest" description="Disordered" evidence="19">
    <location>
        <begin position="1236"/>
        <end position="1299"/>
    </location>
</feature>
<dbReference type="CDD" id="cd20383">
    <property type="entry name" value="Tudor_53BP1"/>
    <property type="match status" value="1"/>
</dbReference>
<keyword evidence="6" id="KW-0597">Phosphoprotein</keyword>
<dbReference type="GO" id="GO:0016604">
    <property type="term" value="C:nuclear body"/>
    <property type="evidence" value="ECO:0007669"/>
    <property type="project" value="UniProtKB-ARBA"/>
</dbReference>
<accession>A0A7L2MNY4</accession>
<name>A0A7L2MNY4_9PASS</name>
<evidence type="ECO:0000313" key="21">
    <source>
        <dbReference type="EMBL" id="NXR61708.1"/>
    </source>
</evidence>
<evidence type="ECO:0000256" key="9">
    <source>
        <dbReference type="ARBA" id="ARBA00022838"/>
    </source>
</evidence>
<evidence type="ECO:0000256" key="8">
    <source>
        <dbReference type="ARBA" id="ARBA00022763"/>
    </source>
</evidence>
<feature type="region of interest" description="Disordered" evidence="19">
    <location>
        <begin position="1323"/>
        <end position="1412"/>
    </location>
</feature>
<evidence type="ECO:0000256" key="3">
    <source>
        <dbReference type="ARBA" id="ARBA00022454"/>
    </source>
</evidence>
<dbReference type="InterPro" id="IPR036420">
    <property type="entry name" value="BRCT_dom_sf"/>
</dbReference>
<keyword evidence="8" id="KW-0227">DNA damage</keyword>
<feature type="compositionally biased region" description="Low complexity" evidence="19">
    <location>
        <begin position="1603"/>
        <end position="1614"/>
    </location>
</feature>
<dbReference type="PANTHER" id="PTHR15321">
    <property type="entry name" value="TUMOR SUPPRESSOR P53-BINDING PROTEIN 1"/>
    <property type="match status" value="1"/>
</dbReference>
<feature type="region of interest" description="Disordered" evidence="19">
    <location>
        <begin position="1021"/>
        <end position="1098"/>
    </location>
</feature>
<evidence type="ECO:0000313" key="22">
    <source>
        <dbReference type="Proteomes" id="UP000587697"/>
    </source>
</evidence>
<dbReference type="SMART" id="SM00292">
    <property type="entry name" value="BRCT"/>
    <property type="match status" value="2"/>
</dbReference>
<dbReference type="FunFam" id="3.40.50.10190:FF:000003">
    <property type="entry name" value="Tumor suppressor p53-binding protein 1"/>
    <property type="match status" value="1"/>
</dbReference>
<dbReference type="Proteomes" id="UP000587697">
    <property type="component" value="Unassembled WGS sequence"/>
</dbReference>
<keyword evidence="13" id="KW-0010">Activator</keyword>
<dbReference type="InterPro" id="IPR047250">
    <property type="entry name" value="BRCT_p53bp1-like_rpt2"/>
</dbReference>
<dbReference type="InterPro" id="IPR014722">
    <property type="entry name" value="Rib_uL2_dom2"/>
</dbReference>
<dbReference type="Pfam" id="PF09038">
    <property type="entry name" value="53-BP1_Tudor"/>
    <property type="match status" value="1"/>
</dbReference>
<proteinExistence type="predicted"/>
<keyword evidence="5" id="KW-1017">Isopeptide bond</keyword>
<keyword evidence="3" id="KW-0158">Chromosome</keyword>
<dbReference type="GO" id="GO:2000042">
    <property type="term" value="P:negative regulation of double-strand break repair via homologous recombination"/>
    <property type="evidence" value="ECO:0007669"/>
    <property type="project" value="UniProtKB-ARBA"/>
</dbReference>
<evidence type="ECO:0000256" key="16">
    <source>
        <dbReference type="ARBA" id="ARBA00023242"/>
    </source>
</evidence>
<dbReference type="GO" id="GO:0035861">
    <property type="term" value="C:site of double-strand break"/>
    <property type="evidence" value="ECO:0007669"/>
    <property type="project" value="UniProtKB-ARBA"/>
</dbReference>
<keyword evidence="10" id="KW-0832">Ubl conjugation</keyword>
<dbReference type="GO" id="GO:0045830">
    <property type="term" value="P:positive regulation of isotype switching"/>
    <property type="evidence" value="ECO:0007669"/>
    <property type="project" value="UniProtKB-ARBA"/>
</dbReference>
<evidence type="ECO:0000256" key="14">
    <source>
        <dbReference type="ARBA" id="ARBA00023163"/>
    </source>
</evidence>
<evidence type="ECO:0000256" key="5">
    <source>
        <dbReference type="ARBA" id="ARBA00022499"/>
    </source>
</evidence>
<dbReference type="SUPFAM" id="SSF63748">
    <property type="entry name" value="Tudor/PWWP/MBT"/>
    <property type="match status" value="2"/>
</dbReference>
<dbReference type="FunFam" id="2.30.30.140:FF:000021">
    <property type="entry name" value="Tumor suppressor p53-binding protein 1"/>
    <property type="match status" value="1"/>
</dbReference>
<feature type="domain" description="BRCT" evidence="20">
    <location>
        <begin position="1687"/>
        <end position="1811"/>
    </location>
</feature>
<dbReference type="FunFam" id="2.30.30.30:FF:000019">
    <property type="entry name" value="Tumor suppressor p53-binding protein 1"/>
    <property type="match status" value="1"/>
</dbReference>
<dbReference type="PANTHER" id="PTHR15321:SF3">
    <property type="entry name" value="TP53-BINDING PROTEIN 1"/>
    <property type="match status" value="1"/>
</dbReference>
<evidence type="ECO:0000256" key="19">
    <source>
        <dbReference type="SAM" id="MobiDB-lite"/>
    </source>
</evidence>
<evidence type="ECO:0000259" key="20">
    <source>
        <dbReference type="PROSITE" id="PS50172"/>
    </source>
</evidence>
<feature type="compositionally biased region" description="Basic and acidic residues" evidence="19">
    <location>
        <begin position="66"/>
        <end position="75"/>
    </location>
</feature>
<dbReference type="GO" id="GO:0006303">
    <property type="term" value="P:double-strand break repair via nonhomologous end joining"/>
    <property type="evidence" value="ECO:0007669"/>
    <property type="project" value="UniProtKB-ARBA"/>
</dbReference>
<feature type="region of interest" description="Disordered" evidence="19">
    <location>
        <begin position="1593"/>
        <end position="1655"/>
    </location>
</feature>
<evidence type="ECO:0000256" key="18">
    <source>
        <dbReference type="ARBA" id="ARBA00073180"/>
    </source>
</evidence>
<keyword evidence="14" id="KW-0804">Transcription</keyword>
<feature type="compositionally biased region" description="Polar residues" evidence="19">
    <location>
        <begin position="824"/>
        <end position="840"/>
    </location>
</feature>
<evidence type="ECO:0000256" key="1">
    <source>
        <dbReference type="ARBA" id="ARBA00004123"/>
    </source>
</evidence>
<keyword evidence="15" id="KW-0234">DNA repair</keyword>
<dbReference type="SUPFAM" id="SSF52113">
    <property type="entry name" value="BRCT domain"/>
    <property type="match status" value="2"/>
</dbReference>
<feature type="compositionally biased region" description="Low complexity" evidence="19">
    <location>
        <begin position="1248"/>
        <end position="1293"/>
    </location>
</feature>
<evidence type="ECO:0000256" key="6">
    <source>
        <dbReference type="ARBA" id="ARBA00022553"/>
    </source>
</evidence>
<evidence type="ECO:0000256" key="12">
    <source>
        <dbReference type="ARBA" id="ARBA00023125"/>
    </source>
</evidence>
<evidence type="ECO:0000256" key="17">
    <source>
        <dbReference type="ARBA" id="ARBA00023328"/>
    </source>
</evidence>
<dbReference type="GO" id="GO:0045944">
    <property type="term" value="P:positive regulation of transcription by RNA polymerase II"/>
    <property type="evidence" value="ECO:0007669"/>
    <property type="project" value="TreeGrafter"/>
</dbReference>
<comment type="caution">
    <text evidence="21">The sequence shown here is derived from an EMBL/GenBank/DDBJ whole genome shotgun (WGS) entry which is preliminary data.</text>
</comment>
<dbReference type="FunFam" id="3.40.50.10190:FF:000005">
    <property type="entry name" value="Tumor suppressor p53-binding protein 1"/>
    <property type="match status" value="1"/>
</dbReference>
<keyword evidence="11" id="KW-0805">Transcription regulation</keyword>
<comment type="subcellular location">
    <subcellularLocation>
        <location evidence="2">Chromosome</location>
        <location evidence="2">Centromere</location>
        <location evidence="2">Kinetochore</location>
    </subcellularLocation>
    <subcellularLocation>
        <location evidence="1">Nucleus</location>
    </subcellularLocation>
</comment>
<sequence>SQLDPGFSQQDTPLLIVEDSQPQGAEAGAEAAVLRAWLGVLAHRLPARRSPSPVLDIICDPAGSRAPRERLESKGGARGHGGSGYRGRANGAVLAEPMESSARPSACGPRGYVAEESPPPDGESSALGKAGEPSEGDVEDCASSLCVEDTGMSQLQFGVLELSQSQDLESDSMPNEGDARHQLHCGPAILSSRLVKNKSNYELCGDNTETDSSTEAHTVLESQAEKSERTLQGAEQHTRKKTSVSDASKTESSLGSGHAESDILSTQEEMFPENHATAIARSGCPITRVEEGSSLACTPARSLQVLQLSGQAFLVQEGHSTVSSGLVIPPSVSFGPNALVPSSPTEQEQEKGNIFLHTICGCVSVHWLSQSLQCFQNEQMDISIPAEGRELTQKQRGDKLVDMALPCIPLRPLVQPQASTPVSQSAPTFFPGSLPTPSQPEFSHDIFVPTQSPEKKPEGEEKTAALTPLCLPGNLSGSTDALSKMSTDDFVSQPPESCKLMLSASECSQPMSTDVSSGSLNTGQDSETTQVERISECKASDSRLCSVENGKIKVNAGDQAPSENCEKAKKEDVETTGMPVGRFVSAGVAGDGPLAPAVHQECISGSQVASDQSGLPEILSYARETSKPEAVPETQCEEQEEKLQVKEKQIKEDKSLVNITLSHRFILEREGQCHEDTEVNDSCKNTENVAQELEKIGPECQGKEEASKGCAFDAGEAKNIDKLSFKAVAENMAKLNEILTKPSVGELLEQHNLLPKLKSDVQSEVPLCAKKGPDCSELGQVMIISNQPSLQEGGVETKVVQHKNQVPKNMEDTVTARNLEQEEQMQPQEKATSKSPSPSSGALFHFTLPKEGDVIPSLTSITPPLTGHLKMGPRRHSTPIVDDTCPDSTIATSDVTAEGTMGTNNVTVESAMVSADVSEVCEKGESGVVPESDAKLSLRMNPVTPVNDGSEESLPFSLEKPAASDRKDGSSAAAEAAASSQKASSVFSRVCEVRREDEARGHGLSTSPFREDLIVFPGTQEDTELHTNPSDCQYQQQKTDDSHGQILIPQRIQQDCHQQSSGAEDGESLETDVVSTQAEDGRRMQRKQSKAVKTDQSQERWENIKSKGIQTTADCLFTPTTVTTATQTEEICRQVEMGTSMSGQRPGQQDVNIQTDESGEKLVNTSGDDMDSLHSQGGEEFNFLHPPKGRVERRHMRTIREVRTVVTRIITDVYYINGAEVERKVVEETEEPVVECQECETDMSSSRTVGGSSLTSGDLGDVSSFSSKASSLHRTSSGGSSGHSAMHSSSSSGQGTGAIKRKVCGTETGEFALPIGRGVLGKLSPRKGAGQPASPLRVSQTGALPCEEEEDSMPGTRQAGRASVTLRGRGRRGRPPSRTTGTRDLAGLPGMEDLSTTASPEEKSFTRSVRLPDGGETCDTSGFCALRRSDSPEIPLQVVTGPLDCADSSTGSSFVGLRVVAKWSSNGYFYSGMITRDAGAGKYKLLFDDGYECDVLGKDILLCDPIPLETEVTALSEDEYFSAGVVKGHRKESGELYYCIEKEGQRKWYKRKAVILSLEQGNKLREQFGLGPYEPVTPLTKAADISLDNLVEGKRKRRSNLGSPSASSSSTTPTRKGQESPRVPSVSLSGKRKLIASEDERSPAKRGRKSAMIKPGAVRGGEFVSTCEGVDAADPPVLEGNHGPLPHNKTLFLGYAFLLTMATPSDKLVNHQKPSDGPTGSSEEEEDFLEMTPYDKHYIAQQLRAGAGYILEDFNETQCNAAYQCLLIADQHCRTRKYLLCLARGIPCVSHVWVHDSCHANQLQNYRNYLLPAGYSLQEQKLIEWHPRENPFHNLKVLLVSDQQENFLDLWSEILMTGGAVSVKQHYSNAHNKDIALGVYDVVVTDFSCPAGVLKCAEALRLPVVSQEWVIQSLIAGERVGYKQHPKYKHDYVP</sequence>
<dbReference type="PROSITE" id="PS50172">
    <property type="entry name" value="BRCT"/>
    <property type="match status" value="2"/>
</dbReference>
<keyword evidence="4" id="KW-0488">Methylation</keyword>
<feature type="compositionally biased region" description="Polar residues" evidence="19">
    <location>
        <begin position="1051"/>
        <end position="1062"/>
    </location>
</feature>